<dbReference type="AlphaFoldDB" id="A0A2P6MQE2"/>
<dbReference type="InterPro" id="IPR021139">
    <property type="entry name" value="NYN"/>
</dbReference>
<feature type="domain" description="C2H2-type" evidence="2">
    <location>
        <begin position="461"/>
        <end position="484"/>
    </location>
</feature>
<dbReference type="GO" id="GO:0004540">
    <property type="term" value="F:RNA nuclease activity"/>
    <property type="evidence" value="ECO:0007669"/>
    <property type="project" value="InterPro"/>
</dbReference>
<evidence type="ECO:0000256" key="1">
    <source>
        <dbReference type="SAM" id="MobiDB-lite"/>
    </source>
</evidence>
<evidence type="ECO:0000313" key="4">
    <source>
        <dbReference type="Proteomes" id="UP000241769"/>
    </source>
</evidence>
<dbReference type="STRING" id="1890364.A0A2P6MQE2"/>
<dbReference type="Proteomes" id="UP000241769">
    <property type="component" value="Unassembled WGS sequence"/>
</dbReference>
<feature type="region of interest" description="Disordered" evidence="1">
    <location>
        <begin position="185"/>
        <end position="303"/>
    </location>
</feature>
<protein>
    <recommendedName>
        <fullName evidence="2">C2H2-type domain-containing protein</fullName>
    </recommendedName>
</protein>
<proteinExistence type="predicted"/>
<evidence type="ECO:0000259" key="2">
    <source>
        <dbReference type="PROSITE" id="PS00028"/>
    </source>
</evidence>
<reference evidence="3 4" key="1">
    <citation type="journal article" date="2018" name="Genome Biol. Evol.">
        <title>Multiple Roots of Fruiting Body Formation in Amoebozoa.</title>
        <authorList>
            <person name="Hillmann F."/>
            <person name="Forbes G."/>
            <person name="Novohradska S."/>
            <person name="Ferling I."/>
            <person name="Riege K."/>
            <person name="Groth M."/>
            <person name="Westermann M."/>
            <person name="Marz M."/>
            <person name="Spaller T."/>
            <person name="Winckler T."/>
            <person name="Schaap P."/>
            <person name="Glockner G."/>
        </authorList>
    </citation>
    <scope>NUCLEOTIDE SEQUENCE [LARGE SCALE GENOMIC DNA]</scope>
    <source>
        <strain evidence="3 4">Jena</strain>
    </source>
</reference>
<sequence>MGILQLWNHSPWSHKIMQKQINTYTYDVWWDGENCLLPSDAPSVHKLVLALKSKIATALDAAFPAKKSGFSRWVIPISQSKLSQDTQTALSNLNIMISHVPKKKSNAADQHIVLGLSACHADACVLISGDSDFANHLAAVKDRGIFTLWILGPSTDAYSHLVASQTFHYEAVAKQAGVHVSYKKQANPPKVEGVHPKPSPKKEKEGSIKQIEEKKRERGEKERGEKGEKERGEKGEKQKGEKGEKKEKGETRERKEKGETGERKEKGETGEKKKEKEGKEEKEEMNRRRLWIESPAHANVNQKTLQKQLEKKYQETFKVFFCVEKPSRLPYFFAFFEREESFRQAVRDGTFDYAGTPLKMLDYSKDGKKQWKEKKQERKEKEEKKGEKEEKEEKKQEKKVEKKENHPKEKKEQKDQEKKEKKEQKEKKEKKEQKEKKEGKKAEKKAEKKEEGKKMDDPAECVCWDCNQRYINHEALMFHHNLIHV</sequence>
<feature type="region of interest" description="Disordered" evidence="1">
    <location>
        <begin position="367"/>
        <end position="457"/>
    </location>
</feature>
<dbReference type="OrthoDB" id="549353at2759"/>
<dbReference type="InterPro" id="IPR013087">
    <property type="entry name" value="Znf_C2H2_type"/>
</dbReference>
<keyword evidence="4" id="KW-1185">Reference proteome</keyword>
<dbReference type="PROSITE" id="PS00028">
    <property type="entry name" value="ZINC_FINGER_C2H2_1"/>
    <property type="match status" value="1"/>
</dbReference>
<dbReference type="EMBL" id="MDYQ01000520">
    <property type="protein sequence ID" value="PRP73929.1"/>
    <property type="molecule type" value="Genomic_DNA"/>
</dbReference>
<dbReference type="InParanoid" id="A0A2P6MQE2"/>
<name>A0A2P6MQE2_9EUKA</name>
<feature type="compositionally biased region" description="Basic and acidic residues" evidence="1">
    <location>
        <begin position="192"/>
        <end position="291"/>
    </location>
</feature>
<evidence type="ECO:0000313" key="3">
    <source>
        <dbReference type="EMBL" id="PRP73929.1"/>
    </source>
</evidence>
<gene>
    <name evidence="3" type="ORF">PROFUN_08122</name>
</gene>
<organism evidence="3 4">
    <name type="scientific">Planoprotostelium fungivorum</name>
    <dbReference type="NCBI Taxonomy" id="1890364"/>
    <lineage>
        <taxon>Eukaryota</taxon>
        <taxon>Amoebozoa</taxon>
        <taxon>Evosea</taxon>
        <taxon>Variosea</taxon>
        <taxon>Cavosteliida</taxon>
        <taxon>Cavosteliaceae</taxon>
        <taxon>Planoprotostelium</taxon>
    </lineage>
</organism>
<dbReference type="Pfam" id="PF01936">
    <property type="entry name" value="NYN"/>
    <property type="match status" value="1"/>
</dbReference>
<comment type="caution">
    <text evidence="3">The sequence shown here is derived from an EMBL/GenBank/DDBJ whole genome shotgun (WGS) entry which is preliminary data.</text>
</comment>
<accession>A0A2P6MQE2</accession>